<dbReference type="SUPFAM" id="SSF55729">
    <property type="entry name" value="Acyl-CoA N-acyltransferases (Nat)"/>
    <property type="match status" value="1"/>
</dbReference>
<gene>
    <name evidence="4" type="ORF">JO380_000962</name>
</gene>
<organism evidence="4 5">
    <name type="scientific">Cellulomonas iranensis</name>
    <dbReference type="NCBI Taxonomy" id="76862"/>
    <lineage>
        <taxon>Bacteria</taxon>
        <taxon>Bacillati</taxon>
        <taxon>Actinomycetota</taxon>
        <taxon>Actinomycetes</taxon>
        <taxon>Micrococcales</taxon>
        <taxon>Cellulomonadaceae</taxon>
        <taxon>Cellulomonas</taxon>
    </lineage>
</organism>
<dbReference type="Gene3D" id="3.40.630.30">
    <property type="match status" value="1"/>
</dbReference>
<reference evidence="4 5" key="1">
    <citation type="submission" date="2023-07" db="EMBL/GenBank/DDBJ databases">
        <title>Sequencing the genomes of 1000 actinobacteria strains.</title>
        <authorList>
            <person name="Klenk H.-P."/>
        </authorList>
    </citation>
    <scope>NUCLEOTIDE SEQUENCE [LARGE SCALE GENOMIC DNA]</scope>
    <source>
        <strain evidence="4 5">DSM 14785</strain>
    </source>
</reference>
<dbReference type="Pfam" id="PF13508">
    <property type="entry name" value="Acetyltransf_7"/>
    <property type="match status" value="1"/>
</dbReference>
<comment type="caution">
    <text evidence="4">The sequence shown here is derived from an EMBL/GenBank/DDBJ whole genome shotgun (WGS) entry which is preliminary data.</text>
</comment>
<evidence type="ECO:0000256" key="1">
    <source>
        <dbReference type="ARBA" id="ARBA00022679"/>
    </source>
</evidence>
<dbReference type="RefSeq" id="WP_070318629.1">
    <property type="nucleotide sequence ID" value="NZ_JAUSVM010000001.1"/>
</dbReference>
<dbReference type="CDD" id="cd04301">
    <property type="entry name" value="NAT_SF"/>
    <property type="match status" value="1"/>
</dbReference>
<accession>A0ABU0GIQ8</accession>
<feature type="domain" description="N-acetyltransferase" evidence="3">
    <location>
        <begin position="4"/>
        <end position="147"/>
    </location>
</feature>
<dbReference type="EMBL" id="JAUSVM010000001">
    <property type="protein sequence ID" value="MDQ0424581.1"/>
    <property type="molecule type" value="Genomic_DNA"/>
</dbReference>
<keyword evidence="5" id="KW-1185">Reference proteome</keyword>
<evidence type="ECO:0000313" key="5">
    <source>
        <dbReference type="Proteomes" id="UP001240250"/>
    </source>
</evidence>
<dbReference type="GO" id="GO:0016746">
    <property type="term" value="F:acyltransferase activity"/>
    <property type="evidence" value="ECO:0007669"/>
    <property type="project" value="UniProtKB-KW"/>
</dbReference>
<protein>
    <submittedName>
        <fullName evidence="4">Acetyltransferase</fullName>
        <ecNumber evidence="4">2.3.1.-</ecNumber>
    </submittedName>
</protein>
<dbReference type="EC" id="2.3.1.-" evidence="4"/>
<evidence type="ECO:0000256" key="2">
    <source>
        <dbReference type="ARBA" id="ARBA00023315"/>
    </source>
</evidence>
<proteinExistence type="predicted"/>
<dbReference type="Proteomes" id="UP001240250">
    <property type="component" value="Unassembled WGS sequence"/>
</dbReference>
<dbReference type="PANTHER" id="PTHR43800:SF1">
    <property type="entry name" value="PEPTIDYL-LYSINE N-ACETYLTRANSFERASE YJAB"/>
    <property type="match status" value="1"/>
</dbReference>
<sequence>MLAATVRPCAGPAEHAALARVWRRAVDATHDFVAPADLDEIESQLVPAYLPGVRLTVAEAGGVPVGFAGTSGDELAMLFVDPSWQGRGVGGALLAHVVHEQGVTRVDVNEQNAAAAEFYARRGFTVVGRSATDEAGRPYPLLHLRLTAAG</sequence>
<keyword evidence="2 4" id="KW-0012">Acyltransferase</keyword>
<dbReference type="PANTHER" id="PTHR43800">
    <property type="entry name" value="PEPTIDYL-LYSINE N-ACETYLTRANSFERASE YJAB"/>
    <property type="match status" value="1"/>
</dbReference>
<dbReference type="PROSITE" id="PS51186">
    <property type="entry name" value="GNAT"/>
    <property type="match status" value="1"/>
</dbReference>
<keyword evidence="1 4" id="KW-0808">Transferase</keyword>
<dbReference type="InterPro" id="IPR000182">
    <property type="entry name" value="GNAT_dom"/>
</dbReference>
<dbReference type="InterPro" id="IPR016181">
    <property type="entry name" value="Acyl_CoA_acyltransferase"/>
</dbReference>
<evidence type="ECO:0000259" key="3">
    <source>
        <dbReference type="PROSITE" id="PS51186"/>
    </source>
</evidence>
<evidence type="ECO:0000313" key="4">
    <source>
        <dbReference type="EMBL" id="MDQ0424581.1"/>
    </source>
</evidence>
<name>A0ABU0GIQ8_9CELL</name>